<dbReference type="PANTHER" id="PTHR44051">
    <property type="entry name" value="GLUTATHIONE S-TRANSFERASE-RELATED"/>
    <property type="match status" value="1"/>
</dbReference>
<comment type="similarity">
    <text evidence="1">Belongs to the GST superfamily.</text>
</comment>
<sequence length="229" mass="24924">MSTPMLTLYRFDGACSLVPHAILAHFNIPFHAVPMVPGPSAGDPSAPGLGLRAADGSLSHADYLKINPTGYVPALATESSAAVITEMPAVLAYIDAVAPHARLFGETPVQRAQVTEWLAWLSGTLHATGFGALWRPARFAETEGARKEVEVKGRAIVDRSFARIDEKLVGREFAVGDGLTAADFNLYVFWFWGNKIGVDMAKVYPNYARLIKMVESLEGVKKMREVEHL</sequence>
<dbReference type="Pfam" id="PF13409">
    <property type="entry name" value="GST_N_2"/>
    <property type="match status" value="1"/>
</dbReference>
<dbReference type="SUPFAM" id="SSF52833">
    <property type="entry name" value="Thioredoxin-like"/>
    <property type="match status" value="1"/>
</dbReference>
<dbReference type="InterPro" id="IPR040079">
    <property type="entry name" value="Glutathione_S-Trfase"/>
</dbReference>
<dbReference type="Proteomes" id="UP000781932">
    <property type="component" value="Unassembled WGS sequence"/>
</dbReference>
<dbReference type="SUPFAM" id="SSF47616">
    <property type="entry name" value="GST C-terminal domain-like"/>
    <property type="match status" value="1"/>
</dbReference>
<dbReference type="SFLD" id="SFLDG00358">
    <property type="entry name" value="Main_(cytGST)"/>
    <property type="match status" value="1"/>
</dbReference>
<reference evidence="3" key="2">
    <citation type="submission" date="2020-11" db="EMBL/GenBank/DDBJ databases">
        <title>Whole genome sequencing of Colletotrichum sp.</title>
        <authorList>
            <person name="Li H."/>
        </authorList>
    </citation>
    <scope>NUCLEOTIDE SEQUENCE</scope>
    <source>
        <strain evidence="3">CkLH20</strain>
    </source>
</reference>
<dbReference type="CDD" id="cd03057">
    <property type="entry name" value="GST_N_Beta"/>
    <property type="match status" value="1"/>
</dbReference>
<evidence type="ECO:0000313" key="3">
    <source>
        <dbReference type="EMBL" id="KAF9881512.1"/>
    </source>
</evidence>
<dbReference type="Gene3D" id="3.40.30.10">
    <property type="entry name" value="Glutaredoxin"/>
    <property type="match status" value="1"/>
</dbReference>
<dbReference type="Pfam" id="PF00043">
    <property type="entry name" value="GST_C"/>
    <property type="match status" value="1"/>
</dbReference>
<feature type="domain" description="GST C-terminal" evidence="2">
    <location>
        <begin position="107"/>
        <end position="229"/>
    </location>
</feature>
<evidence type="ECO:0000259" key="2">
    <source>
        <dbReference type="PROSITE" id="PS50405"/>
    </source>
</evidence>
<dbReference type="InterPro" id="IPR004046">
    <property type="entry name" value="GST_C"/>
</dbReference>
<dbReference type="SFLD" id="SFLDS00019">
    <property type="entry name" value="Glutathione_Transferase_(cytos"/>
    <property type="match status" value="1"/>
</dbReference>
<organism evidence="3 4">
    <name type="scientific">Colletotrichum karsti</name>
    <dbReference type="NCBI Taxonomy" id="1095194"/>
    <lineage>
        <taxon>Eukaryota</taxon>
        <taxon>Fungi</taxon>
        <taxon>Dikarya</taxon>
        <taxon>Ascomycota</taxon>
        <taxon>Pezizomycotina</taxon>
        <taxon>Sordariomycetes</taxon>
        <taxon>Hypocreomycetidae</taxon>
        <taxon>Glomerellales</taxon>
        <taxon>Glomerellaceae</taxon>
        <taxon>Colletotrichum</taxon>
        <taxon>Colletotrichum boninense species complex</taxon>
    </lineage>
</organism>
<dbReference type="EMBL" id="JAATWM020000002">
    <property type="protein sequence ID" value="KAF9881512.1"/>
    <property type="molecule type" value="Genomic_DNA"/>
</dbReference>
<gene>
    <name evidence="3" type="ORF">CkaCkLH20_00658</name>
</gene>
<dbReference type="PROSITE" id="PS50405">
    <property type="entry name" value="GST_CTER"/>
    <property type="match status" value="1"/>
</dbReference>
<dbReference type="PANTHER" id="PTHR44051:SF8">
    <property type="entry name" value="GLUTATHIONE S-TRANSFERASE GSTA"/>
    <property type="match status" value="1"/>
</dbReference>
<name>A0A9P6IFL2_9PEZI</name>
<evidence type="ECO:0000313" key="4">
    <source>
        <dbReference type="Proteomes" id="UP000781932"/>
    </source>
</evidence>
<reference evidence="3" key="1">
    <citation type="submission" date="2020-03" db="EMBL/GenBank/DDBJ databases">
        <authorList>
            <person name="He L."/>
        </authorList>
    </citation>
    <scope>NUCLEOTIDE SEQUENCE</scope>
    <source>
        <strain evidence="3">CkLH20</strain>
    </source>
</reference>
<dbReference type="AlphaFoldDB" id="A0A9P6IFL2"/>
<dbReference type="OrthoDB" id="2309723at2759"/>
<comment type="caution">
    <text evidence="3">The sequence shown here is derived from an EMBL/GenBank/DDBJ whole genome shotgun (WGS) entry which is preliminary data.</text>
</comment>
<evidence type="ECO:0000256" key="1">
    <source>
        <dbReference type="ARBA" id="ARBA00007409"/>
    </source>
</evidence>
<dbReference type="InterPro" id="IPR036282">
    <property type="entry name" value="Glutathione-S-Trfase_C_sf"/>
</dbReference>
<dbReference type="InterPro" id="IPR010987">
    <property type="entry name" value="Glutathione-S-Trfase_C-like"/>
</dbReference>
<accession>A0A9P6IFL2</accession>
<dbReference type="RefSeq" id="XP_038750973.1">
    <property type="nucleotide sequence ID" value="XM_038883378.1"/>
</dbReference>
<keyword evidence="4" id="KW-1185">Reference proteome</keyword>
<dbReference type="Gene3D" id="1.20.1050.10">
    <property type="match status" value="1"/>
</dbReference>
<dbReference type="GeneID" id="62156452"/>
<dbReference type="InterPro" id="IPR004045">
    <property type="entry name" value="Glutathione_S-Trfase_N"/>
</dbReference>
<protein>
    <recommendedName>
        <fullName evidence="2">GST C-terminal domain-containing protein</fullName>
    </recommendedName>
</protein>
<dbReference type="CDD" id="cd03188">
    <property type="entry name" value="GST_C_Beta"/>
    <property type="match status" value="1"/>
</dbReference>
<dbReference type="InterPro" id="IPR036249">
    <property type="entry name" value="Thioredoxin-like_sf"/>
</dbReference>
<proteinExistence type="inferred from homology"/>